<evidence type="ECO:0000313" key="6">
    <source>
        <dbReference type="Proteomes" id="UP001343724"/>
    </source>
</evidence>
<accession>A0ABU6IWW2</accession>
<dbReference type="SUPFAM" id="SSF52096">
    <property type="entry name" value="ClpP/crotonase"/>
    <property type="match status" value="1"/>
</dbReference>
<keyword evidence="2 5" id="KW-0378">Hydrolase</keyword>
<dbReference type="Proteomes" id="UP001343724">
    <property type="component" value="Unassembled WGS sequence"/>
</dbReference>
<reference evidence="5 6" key="1">
    <citation type="submission" date="2024-01" db="EMBL/GenBank/DDBJ databases">
        <title>novel species in genus Adlercreutzia.</title>
        <authorList>
            <person name="Liu X."/>
        </authorList>
    </citation>
    <scope>NUCLEOTIDE SEQUENCE [LARGE SCALE GENOMIC DNA]</scope>
    <source>
        <strain evidence="5 6">R22</strain>
    </source>
</reference>
<dbReference type="Pfam" id="PF00574">
    <property type="entry name" value="CLP_protease"/>
    <property type="match status" value="1"/>
</dbReference>
<evidence type="ECO:0000256" key="4">
    <source>
        <dbReference type="SAM" id="MobiDB-lite"/>
    </source>
</evidence>
<keyword evidence="1 5" id="KW-0645">Protease</keyword>
<name>A0ABU6IWW2_9ACTN</name>
<dbReference type="Gene3D" id="3.90.226.10">
    <property type="entry name" value="2-enoyl-CoA Hydratase, Chain A, domain 1"/>
    <property type="match status" value="1"/>
</dbReference>
<dbReference type="PANTHER" id="PTHR10381">
    <property type="entry name" value="ATP-DEPENDENT CLP PROTEASE PROTEOLYTIC SUBUNIT"/>
    <property type="match status" value="1"/>
</dbReference>
<evidence type="ECO:0000256" key="3">
    <source>
        <dbReference type="ARBA" id="ARBA00022825"/>
    </source>
</evidence>
<dbReference type="GO" id="GO:0008233">
    <property type="term" value="F:peptidase activity"/>
    <property type="evidence" value="ECO:0007669"/>
    <property type="project" value="UniProtKB-KW"/>
</dbReference>
<dbReference type="EC" id="3.4.21.-" evidence="5"/>
<evidence type="ECO:0000256" key="2">
    <source>
        <dbReference type="ARBA" id="ARBA00022801"/>
    </source>
</evidence>
<dbReference type="CDD" id="cd07016">
    <property type="entry name" value="S14_ClpP_1"/>
    <property type="match status" value="1"/>
</dbReference>
<gene>
    <name evidence="5" type="ORF">VJ920_01780</name>
</gene>
<keyword evidence="3" id="KW-0720">Serine protease</keyword>
<dbReference type="InterPro" id="IPR023562">
    <property type="entry name" value="ClpP/TepA"/>
</dbReference>
<dbReference type="RefSeq" id="WP_326454279.1">
    <property type="nucleotide sequence ID" value="NZ_JAYMFH010000001.1"/>
</dbReference>
<keyword evidence="6" id="KW-1185">Reference proteome</keyword>
<feature type="region of interest" description="Disordered" evidence="4">
    <location>
        <begin position="205"/>
        <end position="248"/>
    </location>
</feature>
<sequence length="263" mass="27908">MFEVKNEGQRATVYIYGTIGDDWWCPEDANRAKDFARTLDELSPKPLDIRIDSCGGDVYEGFAIAGAIERYEGETAAYVDGIAASAASYIALMADRVVMSDYAFLMIHNAWTCCQGNRDELRTTADRLEGIDGAIAQIVASRSGMGIDAVAEAMSAETWYTAEDAKAAGLCDEVVETEQRVAARVDPAIAGRFRNVPKAVGAAPCSGADASGEALPAGGEPEAKGGSELDEPAVSHAGDNMNPAEGEGKAIVLGNRVYRRKEN</sequence>
<proteinExistence type="predicted"/>
<protein>
    <submittedName>
        <fullName evidence="5">Head maturation protease, ClpP-related</fullName>
        <ecNumber evidence="5">3.4.21.-</ecNumber>
    </submittedName>
</protein>
<evidence type="ECO:0000313" key="5">
    <source>
        <dbReference type="EMBL" id="MEC4294039.1"/>
    </source>
</evidence>
<dbReference type="EMBL" id="JAYMFH010000001">
    <property type="protein sequence ID" value="MEC4294039.1"/>
    <property type="molecule type" value="Genomic_DNA"/>
</dbReference>
<organism evidence="5 6">
    <name type="scientific">Adlercreutzia shanghongiae</name>
    <dbReference type="NCBI Taxonomy" id="3111773"/>
    <lineage>
        <taxon>Bacteria</taxon>
        <taxon>Bacillati</taxon>
        <taxon>Actinomycetota</taxon>
        <taxon>Coriobacteriia</taxon>
        <taxon>Eggerthellales</taxon>
        <taxon>Eggerthellaceae</taxon>
        <taxon>Adlercreutzia</taxon>
    </lineage>
</organism>
<dbReference type="InterPro" id="IPR029045">
    <property type="entry name" value="ClpP/crotonase-like_dom_sf"/>
</dbReference>
<evidence type="ECO:0000256" key="1">
    <source>
        <dbReference type="ARBA" id="ARBA00022670"/>
    </source>
</evidence>
<dbReference type="NCBIfam" id="NF045542">
    <property type="entry name" value="Clp_rel_HeadMat"/>
    <property type="match status" value="1"/>
</dbReference>
<comment type="caution">
    <text evidence="5">The sequence shown here is derived from an EMBL/GenBank/DDBJ whole genome shotgun (WGS) entry which is preliminary data.</text>
</comment>
<dbReference type="GO" id="GO:0006508">
    <property type="term" value="P:proteolysis"/>
    <property type="evidence" value="ECO:0007669"/>
    <property type="project" value="UniProtKB-KW"/>
</dbReference>
<dbReference type="PANTHER" id="PTHR10381:SF70">
    <property type="entry name" value="ATP-DEPENDENT CLP PROTEASE PROTEOLYTIC SUBUNIT"/>
    <property type="match status" value="1"/>
</dbReference>